<dbReference type="AlphaFoldDB" id="A0A0U0ZT04"/>
<comment type="similarity">
    <text evidence="2">Belongs to the MmpS family.</text>
</comment>
<dbReference type="InterPro" id="IPR038468">
    <property type="entry name" value="MmpS_C"/>
</dbReference>
<dbReference type="InterPro" id="IPR008693">
    <property type="entry name" value="MmpS"/>
</dbReference>
<proteinExistence type="inferred from homology"/>
<evidence type="ECO:0000256" key="2">
    <source>
        <dbReference type="ARBA" id="ARBA00007531"/>
    </source>
</evidence>
<evidence type="ECO:0000256" key="6">
    <source>
        <dbReference type="ARBA" id="ARBA00023136"/>
    </source>
</evidence>
<dbReference type="GO" id="GO:0005886">
    <property type="term" value="C:plasma membrane"/>
    <property type="evidence" value="ECO:0007669"/>
    <property type="project" value="UniProtKB-SubCell"/>
</dbReference>
<evidence type="ECO:0000256" key="1">
    <source>
        <dbReference type="ARBA" id="ARBA00004236"/>
    </source>
</evidence>
<dbReference type="RefSeq" id="WP_016891178.1">
    <property type="nucleotide sequence ID" value="NZ_AP022621.1"/>
</dbReference>
<feature type="transmembrane region" description="Helical" evidence="7">
    <location>
        <begin position="22"/>
        <end position="40"/>
    </location>
</feature>
<evidence type="ECO:0000313" key="8">
    <source>
        <dbReference type="EMBL" id="CPV69384.1"/>
    </source>
</evidence>
<evidence type="ECO:0000313" key="9">
    <source>
        <dbReference type="Proteomes" id="UP000045782"/>
    </source>
</evidence>
<name>A0A0U0ZT04_9MYCO</name>
<dbReference type="EMBL" id="CSWP01000011">
    <property type="protein sequence ID" value="CPV69384.1"/>
    <property type="molecule type" value="Genomic_DNA"/>
</dbReference>
<keyword evidence="4 7" id="KW-0812">Transmembrane</keyword>
<accession>A0A0U0ZT04</accession>
<evidence type="ECO:0000256" key="4">
    <source>
        <dbReference type="ARBA" id="ARBA00022692"/>
    </source>
</evidence>
<dbReference type="Pfam" id="PF05423">
    <property type="entry name" value="Mycobact_memb"/>
    <property type="match status" value="1"/>
</dbReference>
<evidence type="ECO:0000256" key="3">
    <source>
        <dbReference type="ARBA" id="ARBA00022475"/>
    </source>
</evidence>
<protein>
    <submittedName>
        <fullName evidence="8">Membrane protein mmpS4</fullName>
    </submittedName>
</protein>
<dbReference type="Proteomes" id="UP000045782">
    <property type="component" value="Unassembled WGS sequence"/>
</dbReference>
<dbReference type="Gene3D" id="2.60.40.2880">
    <property type="entry name" value="MmpS1-5, C-terminal soluble domain"/>
    <property type="match status" value="1"/>
</dbReference>
<sequence>MLAPGPHTGEGEWTIFKVLTRVWIPLVVVLVVAAAAFGVYRLHGVFGSTNINQAVGIKDDSKNIIPKDIVYEIFGPAGTKGEVNYLDDKAQPQRAVFTTLPWKLTITTTMTSVFANVVAMGDSDEIGCRILSNGEVKDEQNASNHNAQVFCMVKSA</sequence>
<keyword evidence="5 7" id="KW-1133">Transmembrane helix</keyword>
<evidence type="ECO:0000256" key="7">
    <source>
        <dbReference type="SAM" id="Phobius"/>
    </source>
</evidence>
<organism evidence="8 9">
    <name type="scientific">Mycobacteroides abscessus</name>
    <dbReference type="NCBI Taxonomy" id="36809"/>
    <lineage>
        <taxon>Bacteria</taxon>
        <taxon>Bacillati</taxon>
        <taxon>Actinomycetota</taxon>
        <taxon>Actinomycetes</taxon>
        <taxon>Mycobacteriales</taxon>
        <taxon>Mycobacteriaceae</taxon>
        <taxon>Mycobacteroides</taxon>
    </lineage>
</organism>
<keyword evidence="3" id="KW-1003">Cell membrane</keyword>
<comment type="subcellular location">
    <subcellularLocation>
        <location evidence="1">Cell membrane</location>
    </subcellularLocation>
</comment>
<keyword evidence="6 7" id="KW-0472">Membrane</keyword>
<reference evidence="8 9" key="1">
    <citation type="submission" date="2015-03" db="EMBL/GenBank/DDBJ databases">
        <authorList>
            <person name="Murphy D."/>
        </authorList>
    </citation>
    <scope>NUCLEOTIDE SEQUENCE [LARGE SCALE GENOMIC DNA]</scope>
    <source>
        <strain evidence="8 9">PAP088</strain>
    </source>
</reference>
<gene>
    <name evidence="8" type="primary">mmpS4_4</name>
    <name evidence="8" type="ORF">ERS075579_04560</name>
</gene>
<evidence type="ECO:0000256" key="5">
    <source>
        <dbReference type="ARBA" id="ARBA00022989"/>
    </source>
</evidence>